<keyword evidence="5" id="KW-1185">Reference proteome</keyword>
<reference evidence="4 5" key="1">
    <citation type="journal article" date="2024" name="ISME J.">
        <title>Tailless and filamentous prophages are predominant in marine Vibrio.</title>
        <authorList>
            <person name="Steensen K."/>
            <person name="Seneca J."/>
            <person name="Bartlau N."/>
            <person name="Yu X.A."/>
            <person name="Hussain F.A."/>
            <person name="Polz M.F."/>
        </authorList>
    </citation>
    <scope>NUCLEOTIDE SEQUENCE [LARGE SCALE GENOMIC DNA]</scope>
    <source>
        <strain evidence="4 5">10N.222.51.A1</strain>
    </source>
</reference>
<dbReference type="InterPro" id="IPR013766">
    <property type="entry name" value="Thioredoxin_domain"/>
</dbReference>
<dbReference type="EMBL" id="JBFRUW010000064">
    <property type="protein sequence ID" value="MFA0570155.1"/>
    <property type="molecule type" value="Genomic_DNA"/>
</dbReference>
<feature type="signal peptide" evidence="2">
    <location>
        <begin position="1"/>
        <end position="20"/>
    </location>
</feature>
<dbReference type="Pfam" id="PF13462">
    <property type="entry name" value="Thioredoxin_4"/>
    <property type="match status" value="1"/>
</dbReference>
<evidence type="ECO:0000259" key="3">
    <source>
        <dbReference type="PROSITE" id="PS51352"/>
    </source>
</evidence>
<keyword evidence="1" id="KW-0676">Redox-active center</keyword>
<evidence type="ECO:0000256" key="2">
    <source>
        <dbReference type="SAM" id="SignalP"/>
    </source>
</evidence>
<keyword evidence="2" id="KW-0732">Signal</keyword>
<dbReference type="PANTHER" id="PTHR35272">
    <property type="entry name" value="THIOL:DISULFIDE INTERCHANGE PROTEIN DSBC-RELATED"/>
    <property type="match status" value="1"/>
</dbReference>
<dbReference type="Proteomes" id="UP001570417">
    <property type="component" value="Unassembled WGS sequence"/>
</dbReference>
<feature type="domain" description="Thioredoxin" evidence="3">
    <location>
        <begin position="41"/>
        <end position="239"/>
    </location>
</feature>
<gene>
    <name evidence="4" type="ORF">AB4566_17920</name>
</gene>
<sequence length="240" mass="26791">MKKLIISTLITAVFSVTASAALTESQEVQLLKINELLRSNPSVISNLHESLEQYVEGQAQLEKVKAQSHDWLYNNKAHSITGNPNGSSVIINFTDYNCPYCKKLEAAFEKLSQENSDLKVINIYVPLQQQQAPGTDTNSALYALNVWKQQPESFVEVHNLLVAKNGRHDKRSLNAIAKKTKTEALLNTSEEQELIVARNYQTFTAMGLGGTPAMIMNDQVTPGYVPYEKLKDMVKEAFSK</sequence>
<evidence type="ECO:0000313" key="4">
    <source>
        <dbReference type="EMBL" id="MFA0570155.1"/>
    </source>
</evidence>
<feature type="chain" id="PRO_5045651099" evidence="2">
    <location>
        <begin position="21"/>
        <end position="240"/>
    </location>
</feature>
<dbReference type="InterPro" id="IPR036249">
    <property type="entry name" value="Thioredoxin-like_sf"/>
</dbReference>
<protein>
    <submittedName>
        <fullName evidence="4">DsbA family protein</fullName>
    </submittedName>
</protein>
<evidence type="ECO:0000256" key="1">
    <source>
        <dbReference type="ARBA" id="ARBA00023284"/>
    </source>
</evidence>
<dbReference type="PROSITE" id="PS00194">
    <property type="entry name" value="THIOREDOXIN_1"/>
    <property type="match status" value="1"/>
</dbReference>
<dbReference type="CDD" id="cd03023">
    <property type="entry name" value="DsbA_Com1_like"/>
    <property type="match status" value="1"/>
</dbReference>
<dbReference type="InterPro" id="IPR017937">
    <property type="entry name" value="Thioredoxin_CS"/>
</dbReference>
<accession>A0ABV4NFD5</accession>
<dbReference type="PROSITE" id="PS51352">
    <property type="entry name" value="THIOREDOXIN_2"/>
    <property type="match status" value="1"/>
</dbReference>
<dbReference type="RefSeq" id="WP_273295184.1">
    <property type="nucleotide sequence ID" value="NZ_JBFRUW010000064.1"/>
</dbReference>
<name>A0ABV4NFD5_9VIBR</name>
<evidence type="ECO:0000313" key="5">
    <source>
        <dbReference type="Proteomes" id="UP001570417"/>
    </source>
</evidence>
<dbReference type="Gene3D" id="3.40.30.10">
    <property type="entry name" value="Glutaredoxin"/>
    <property type="match status" value="1"/>
</dbReference>
<dbReference type="PANTHER" id="PTHR35272:SF3">
    <property type="entry name" value="THIOL:DISULFIDE INTERCHANGE PROTEIN DSBC"/>
    <property type="match status" value="1"/>
</dbReference>
<comment type="caution">
    <text evidence="4">The sequence shown here is derived from an EMBL/GenBank/DDBJ whole genome shotgun (WGS) entry which is preliminary data.</text>
</comment>
<dbReference type="SUPFAM" id="SSF52833">
    <property type="entry name" value="Thioredoxin-like"/>
    <property type="match status" value="1"/>
</dbReference>
<dbReference type="InterPro" id="IPR051470">
    <property type="entry name" value="Thiol:disulfide_interchange"/>
</dbReference>
<dbReference type="InterPro" id="IPR012336">
    <property type="entry name" value="Thioredoxin-like_fold"/>
</dbReference>
<organism evidence="4 5">
    <name type="scientific">Vibrio gallaecicus</name>
    <dbReference type="NCBI Taxonomy" id="552386"/>
    <lineage>
        <taxon>Bacteria</taxon>
        <taxon>Pseudomonadati</taxon>
        <taxon>Pseudomonadota</taxon>
        <taxon>Gammaproteobacteria</taxon>
        <taxon>Vibrionales</taxon>
        <taxon>Vibrionaceae</taxon>
        <taxon>Vibrio</taxon>
    </lineage>
</organism>
<proteinExistence type="predicted"/>